<keyword evidence="2" id="KW-0472">Membrane</keyword>
<sequence>MHQLYILIEETAIGPFTGVELREAALAGVVNWGDVIGAGPDGPWYRASDIGLFDKESKTVLPHPPGTFVPEYFVRNVPGSRESAYQLNELILLAARQRLPHTAELQIRDSNQWQSVHRLLILQACLTNWLRLTDKHSGDTTQPDQSLGFAKATQTQPQDSDNVPAAFMVKASKWTRLKRFLARPQARIGIACGLIALLALVFVIWSNSNTVISQDQIIGQWVAYESAGDDDIATLGIRFSQAGDFVACNATGPSWTGRYELSDFQIDNQGIGTDEPITSTIDQSSSNHLRGNVLRSDGHIRLSGFVKDPPNLAGHAVRDFFVRRDDEHLLVGYPLAVHFDSDGSNTEVAWIRLMRKENVHSGLMSDLAGMDQQVVLDADGSSPRPRHVADAIAVAEEGYEVEFNGKTVTLRQSPAYSKVVTIAWLLDRYGVPDEARPLLPYEIPTLENSEAERLTDANLIRYQELKLVFSRDGSLVYLGIGSKAWMPTIR</sequence>
<comment type="caution">
    <text evidence="3">The sequence shown here is derived from an EMBL/GenBank/DDBJ whole genome shotgun (WGS) entry which is preliminary data.</text>
</comment>
<accession>A0A5C5WUC8</accession>
<evidence type="ECO:0000313" key="4">
    <source>
        <dbReference type="Proteomes" id="UP000316598"/>
    </source>
</evidence>
<evidence type="ECO:0000313" key="3">
    <source>
        <dbReference type="EMBL" id="TWT53583.1"/>
    </source>
</evidence>
<organism evidence="3 4">
    <name type="scientific">Rubripirellula amarantea</name>
    <dbReference type="NCBI Taxonomy" id="2527999"/>
    <lineage>
        <taxon>Bacteria</taxon>
        <taxon>Pseudomonadati</taxon>
        <taxon>Planctomycetota</taxon>
        <taxon>Planctomycetia</taxon>
        <taxon>Pirellulales</taxon>
        <taxon>Pirellulaceae</taxon>
        <taxon>Rubripirellula</taxon>
    </lineage>
</organism>
<feature type="transmembrane region" description="Helical" evidence="2">
    <location>
        <begin position="186"/>
        <end position="205"/>
    </location>
</feature>
<evidence type="ECO:0000256" key="2">
    <source>
        <dbReference type="SAM" id="Phobius"/>
    </source>
</evidence>
<feature type="region of interest" description="Disordered" evidence="1">
    <location>
        <begin position="137"/>
        <end position="160"/>
    </location>
</feature>
<dbReference type="EMBL" id="SJPI01000001">
    <property type="protein sequence ID" value="TWT53583.1"/>
    <property type="molecule type" value="Genomic_DNA"/>
</dbReference>
<protein>
    <recommendedName>
        <fullName evidence="5">GYF domain-containing protein</fullName>
    </recommendedName>
</protein>
<proteinExistence type="predicted"/>
<evidence type="ECO:0008006" key="5">
    <source>
        <dbReference type="Google" id="ProtNLM"/>
    </source>
</evidence>
<gene>
    <name evidence="3" type="ORF">Pla22_12120</name>
</gene>
<name>A0A5C5WUC8_9BACT</name>
<dbReference type="OrthoDB" id="243619at2"/>
<dbReference type="RefSeq" id="WP_146513779.1">
    <property type="nucleotide sequence ID" value="NZ_SJPI01000001.1"/>
</dbReference>
<evidence type="ECO:0000256" key="1">
    <source>
        <dbReference type="SAM" id="MobiDB-lite"/>
    </source>
</evidence>
<dbReference type="AlphaFoldDB" id="A0A5C5WUC8"/>
<reference evidence="3 4" key="1">
    <citation type="submission" date="2019-02" db="EMBL/GenBank/DDBJ databases">
        <title>Deep-cultivation of Planctomycetes and their phenomic and genomic characterization uncovers novel biology.</title>
        <authorList>
            <person name="Wiegand S."/>
            <person name="Jogler M."/>
            <person name="Boedeker C."/>
            <person name="Pinto D."/>
            <person name="Vollmers J."/>
            <person name="Rivas-Marin E."/>
            <person name="Kohn T."/>
            <person name="Peeters S.H."/>
            <person name="Heuer A."/>
            <person name="Rast P."/>
            <person name="Oberbeckmann S."/>
            <person name="Bunk B."/>
            <person name="Jeske O."/>
            <person name="Meyerdierks A."/>
            <person name="Storesund J.E."/>
            <person name="Kallscheuer N."/>
            <person name="Luecker S."/>
            <person name="Lage O.M."/>
            <person name="Pohl T."/>
            <person name="Merkel B.J."/>
            <person name="Hornburger P."/>
            <person name="Mueller R.-W."/>
            <person name="Bruemmer F."/>
            <person name="Labrenz M."/>
            <person name="Spormann A.M."/>
            <person name="Op Den Camp H."/>
            <person name="Overmann J."/>
            <person name="Amann R."/>
            <person name="Jetten M.S.M."/>
            <person name="Mascher T."/>
            <person name="Medema M.H."/>
            <person name="Devos D.P."/>
            <person name="Kaster A.-K."/>
            <person name="Ovreas L."/>
            <person name="Rohde M."/>
            <person name="Galperin M.Y."/>
            <person name="Jogler C."/>
        </authorList>
    </citation>
    <scope>NUCLEOTIDE SEQUENCE [LARGE SCALE GENOMIC DNA]</scope>
    <source>
        <strain evidence="3 4">Pla22</strain>
    </source>
</reference>
<dbReference type="Proteomes" id="UP000316598">
    <property type="component" value="Unassembled WGS sequence"/>
</dbReference>
<keyword evidence="4" id="KW-1185">Reference proteome</keyword>
<keyword evidence="2" id="KW-1133">Transmembrane helix</keyword>
<keyword evidence="2" id="KW-0812">Transmembrane</keyword>